<protein>
    <submittedName>
        <fullName evidence="2">Uncharacterized protein</fullName>
    </submittedName>
</protein>
<proteinExistence type="predicted"/>
<evidence type="ECO:0000256" key="1">
    <source>
        <dbReference type="SAM" id="MobiDB-lite"/>
    </source>
</evidence>
<reference evidence="2 3" key="1">
    <citation type="submission" date="2015-10" db="EMBL/GenBank/DDBJ databases">
        <title>Draft genome sequence of Streptomyces caeruleatus NRRL B-24802, type strain for the species Streptomyces caeruleatus.</title>
        <authorList>
            <person name="Ruckert C."/>
            <person name="Winkler A."/>
            <person name="Kalinowski J."/>
            <person name="Kampfer P."/>
            <person name="Glaeser S."/>
        </authorList>
    </citation>
    <scope>NUCLEOTIDE SEQUENCE [LARGE SCALE GENOMIC DNA]</scope>
    <source>
        <strain evidence="2 3">NRRL B-24802</strain>
    </source>
</reference>
<name>A0A101U5W9_9ACTN</name>
<dbReference type="STRING" id="661399.AQJ67_10505"/>
<dbReference type="Proteomes" id="UP000053429">
    <property type="component" value="Unassembled WGS sequence"/>
</dbReference>
<accession>A0A101U5W9</accession>
<feature type="region of interest" description="Disordered" evidence="1">
    <location>
        <begin position="77"/>
        <end position="119"/>
    </location>
</feature>
<dbReference type="AlphaFoldDB" id="A0A101U5W9"/>
<feature type="compositionally biased region" description="Low complexity" evidence="1">
    <location>
        <begin position="110"/>
        <end position="119"/>
    </location>
</feature>
<organism evidence="2 3">
    <name type="scientific">Streptomyces caeruleatus</name>
    <dbReference type="NCBI Taxonomy" id="661399"/>
    <lineage>
        <taxon>Bacteria</taxon>
        <taxon>Bacillati</taxon>
        <taxon>Actinomycetota</taxon>
        <taxon>Actinomycetes</taxon>
        <taxon>Kitasatosporales</taxon>
        <taxon>Streptomycetaceae</taxon>
        <taxon>Streptomyces</taxon>
    </lineage>
</organism>
<dbReference type="EMBL" id="LMWY01000011">
    <property type="protein sequence ID" value="KUO04688.1"/>
    <property type="molecule type" value="Genomic_DNA"/>
</dbReference>
<keyword evidence="3" id="KW-1185">Reference proteome</keyword>
<evidence type="ECO:0000313" key="2">
    <source>
        <dbReference type="EMBL" id="KUO04688.1"/>
    </source>
</evidence>
<evidence type="ECO:0000313" key="3">
    <source>
        <dbReference type="Proteomes" id="UP000053429"/>
    </source>
</evidence>
<comment type="caution">
    <text evidence="2">The sequence shown here is derived from an EMBL/GenBank/DDBJ whole genome shotgun (WGS) entry which is preliminary data.</text>
</comment>
<sequence>MKDGRENLAYLAGACSQISLAATLCNLAIHHRTEILLYEDADPTPTTSRDQLRRAADEMRRAATTYRSLAQRLSRHLATSAAARNPDQLLLTSQHAAAHTPANATPPGPATHTPAPRKR</sequence>
<dbReference type="OrthoDB" id="4301306at2"/>
<gene>
    <name evidence="2" type="ORF">AQJ67_10505</name>
</gene>